<reference evidence="2 3" key="1">
    <citation type="journal article" date="2021" name="Sci. Rep.">
        <title>The distribution of antibiotic resistance genes in chicken gut microbiota commensals.</title>
        <authorList>
            <person name="Juricova H."/>
            <person name="Matiasovicova J."/>
            <person name="Kubasova T."/>
            <person name="Cejkova D."/>
            <person name="Rychlik I."/>
        </authorList>
    </citation>
    <scope>NUCLEOTIDE SEQUENCE [LARGE SCALE GENOMIC DNA]</scope>
    <source>
        <strain evidence="2 3">An819</strain>
    </source>
</reference>
<dbReference type="SUPFAM" id="SSF53448">
    <property type="entry name" value="Nucleotide-diphospho-sugar transferases"/>
    <property type="match status" value="1"/>
</dbReference>
<dbReference type="EMBL" id="JACJJL010000004">
    <property type="protein sequence ID" value="MBM6660782.1"/>
    <property type="molecule type" value="Genomic_DNA"/>
</dbReference>
<dbReference type="InterPro" id="IPR001173">
    <property type="entry name" value="Glyco_trans_2-like"/>
</dbReference>
<organism evidence="2 3">
    <name type="scientific">Marseilla massiliensis</name>
    <dbReference type="NCBI Taxonomy" id="1841864"/>
    <lineage>
        <taxon>Bacteria</taxon>
        <taxon>Pseudomonadati</taxon>
        <taxon>Bacteroidota</taxon>
        <taxon>Bacteroidia</taxon>
        <taxon>Bacteroidales</taxon>
        <taxon>Prevotellaceae</taxon>
        <taxon>Marseilla</taxon>
    </lineage>
</organism>
<dbReference type="GO" id="GO:0016758">
    <property type="term" value="F:hexosyltransferase activity"/>
    <property type="evidence" value="ECO:0007669"/>
    <property type="project" value="UniProtKB-ARBA"/>
</dbReference>
<dbReference type="Gene3D" id="3.90.550.10">
    <property type="entry name" value="Spore Coat Polysaccharide Biosynthesis Protein SpsA, Chain A"/>
    <property type="match status" value="1"/>
</dbReference>
<evidence type="ECO:0000313" key="2">
    <source>
        <dbReference type="EMBL" id="MBM6660782.1"/>
    </source>
</evidence>
<dbReference type="AlphaFoldDB" id="A0A938WKZ8"/>
<gene>
    <name evidence="2" type="ORF">H6B30_03265</name>
</gene>
<comment type="caution">
    <text evidence="2">The sequence shown here is derived from an EMBL/GenBank/DDBJ whole genome shotgun (WGS) entry which is preliminary data.</text>
</comment>
<dbReference type="PANTHER" id="PTHR22916">
    <property type="entry name" value="GLYCOSYLTRANSFERASE"/>
    <property type="match status" value="1"/>
</dbReference>
<name>A0A938WKZ8_9BACT</name>
<dbReference type="PANTHER" id="PTHR22916:SF3">
    <property type="entry name" value="UDP-GLCNAC:BETAGAL BETA-1,3-N-ACETYLGLUCOSAMINYLTRANSFERASE-LIKE PROTEIN 1"/>
    <property type="match status" value="1"/>
</dbReference>
<accession>A0A938WKZ8</accession>
<dbReference type="InterPro" id="IPR029044">
    <property type="entry name" value="Nucleotide-diphossugar_trans"/>
</dbReference>
<sequence>MIKFSIVTITFNAEGALPRTLESVLRQGYPAIEHLIVDGASADGTLGVAYDYKRRSDSAANGHAVAISSEPDRGLYDAMNKGLARATGDYVCFLNAGDYLPATDTIGLLARTAASAMDAGGGLPAVIYGDTDIVDDAGRYLGPRRLRPPRNLSWRSFRHGMLVCHQAFYARTDIARRTPYDLKYKYSADVDWCIRVMKEAARQRLPLANARATIACYTQEGQTTLHHRESLRERFSVMACHYGVAPTAIMHAWFVVRELLRRLRPHAGRQRR</sequence>
<keyword evidence="3" id="KW-1185">Reference proteome</keyword>
<protein>
    <submittedName>
        <fullName evidence="2">Glycosyltransferase</fullName>
    </submittedName>
</protein>
<dbReference type="Proteomes" id="UP000764045">
    <property type="component" value="Unassembled WGS sequence"/>
</dbReference>
<evidence type="ECO:0000313" key="3">
    <source>
        <dbReference type="Proteomes" id="UP000764045"/>
    </source>
</evidence>
<dbReference type="CDD" id="cd06433">
    <property type="entry name" value="GT_2_WfgS_like"/>
    <property type="match status" value="1"/>
</dbReference>
<evidence type="ECO:0000259" key="1">
    <source>
        <dbReference type="Pfam" id="PF00535"/>
    </source>
</evidence>
<feature type="domain" description="Glycosyltransferase 2-like" evidence="1">
    <location>
        <begin position="5"/>
        <end position="136"/>
    </location>
</feature>
<proteinExistence type="predicted"/>
<dbReference type="Pfam" id="PF00535">
    <property type="entry name" value="Glycos_transf_2"/>
    <property type="match status" value="1"/>
</dbReference>
<dbReference type="RefSeq" id="WP_205107882.1">
    <property type="nucleotide sequence ID" value="NZ_JACJJL010000004.1"/>
</dbReference>